<dbReference type="PANTHER" id="PTHR35317">
    <property type="entry name" value="OS04G0629600 PROTEIN"/>
    <property type="match status" value="1"/>
</dbReference>
<dbReference type="EMBL" id="JAIVGD010000028">
    <property type="protein sequence ID" value="KAH0737482.1"/>
    <property type="molecule type" value="Genomic_DNA"/>
</dbReference>
<sequence length="535" mass="61926">MVSKTNEGADSSVVLTPFFYGTDFEYWEIRMRTHLKAEGLWTIVANGFEEPENDGELTTAEMKNLEAKYRQDAKALNKIQMGVLRAYFAKNATCETTKEAWESLETEVYGDEKVRTINLQTLRREFQNLKLIESRKIDEYCTRVMNIVNKMRNHDDTISDQQVVEKILISVTEKYEYIVAITEETKDLSKLSIKELVGSFRAHENKGFFVKNNPKRRVSSLEQMRVLKEQTNFYEEHEEENLFFASQCDVSTKSNEWYIDSGCSNHMTRDEKNFLSINSSITTKVRMGNGALVDAKGKGTISINIKGSGKQIHDVLYVPDLEENLLSVGHFMENDNSWIWHKRFCHLNCHGLKLLKQKDMVQGLPEIHTKNKVENTSIIYLDVSNQEEDEKEENVPRGGEISNSDDEEPPPRGTKMLSDIYQRCNFAGVEKENYEEAIKHDVWKKALAEKIQKIEKNNTWECVSIPKEREVVSLKWIYKIKLNQEGSIQKHKRKAKLSCNYCQTGEQLADIFTTALPREKFCHLREGIGVVKQMH</sequence>
<organism evidence="3 4">
    <name type="scientific">Solanum tuberosum</name>
    <name type="common">Potato</name>
    <dbReference type="NCBI Taxonomy" id="4113"/>
    <lineage>
        <taxon>Eukaryota</taxon>
        <taxon>Viridiplantae</taxon>
        <taxon>Streptophyta</taxon>
        <taxon>Embryophyta</taxon>
        <taxon>Tracheophyta</taxon>
        <taxon>Spermatophyta</taxon>
        <taxon>Magnoliopsida</taxon>
        <taxon>eudicotyledons</taxon>
        <taxon>Gunneridae</taxon>
        <taxon>Pentapetalae</taxon>
        <taxon>asterids</taxon>
        <taxon>lamiids</taxon>
        <taxon>Solanales</taxon>
        <taxon>Solanaceae</taxon>
        <taxon>Solanoideae</taxon>
        <taxon>Solaneae</taxon>
        <taxon>Solanum</taxon>
    </lineage>
</organism>
<dbReference type="Pfam" id="PF14223">
    <property type="entry name" value="Retrotran_gag_2"/>
    <property type="match status" value="1"/>
</dbReference>
<keyword evidence="4" id="KW-1185">Reference proteome</keyword>
<dbReference type="Pfam" id="PF22936">
    <property type="entry name" value="Pol_BBD"/>
    <property type="match status" value="1"/>
</dbReference>
<comment type="caution">
    <text evidence="3">The sequence shown here is derived from an EMBL/GenBank/DDBJ whole genome shotgun (WGS) entry which is preliminary data.</text>
</comment>
<evidence type="ECO:0000313" key="3">
    <source>
        <dbReference type="EMBL" id="KAH0737482.1"/>
    </source>
</evidence>
<accession>A0ABQ7TRY1</accession>
<evidence type="ECO:0000313" key="4">
    <source>
        <dbReference type="Proteomes" id="UP000826656"/>
    </source>
</evidence>
<proteinExistence type="predicted"/>
<dbReference type="PANTHER" id="PTHR35317:SF35">
    <property type="entry name" value="DUF4219 DOMAIN-CONTAINING PROTEIN"/>
    <property type="match status" value="1"/>
</dbReference>
<dbReference type="InterPro" id="IPR054722">
    <property type="entry name" value="PolX-like_BBD"/>
</dbReference>
<feature type="region of interest" description="Disordered" evidence="1">
    <location>
        <begin position="385"/>
        <end position="414"/>
    </location>
</feature>
<dbReference type="Proteomes" id="UP000826656">
    <property type="component" value="Unassembled WGS sequence"/>
</dbReference>
<reference evidence="3 4" key="1">
    <citation type="journal article" date="2021" name="bioRxiv">
        <title>Chromosome-scale and haplotype-resolved genome assembly of a tetraploid potato cultivar.</title>
        <authorList>
            <person name="Sun H."/>
            <person name="Jiao W.-B."/>
            <person name="Krause K."/>
            <person name="Campoy J.A."/>
            <person name="Goel M."/>
            <person name="Folz-Donahue K."/>
            <person name="Kukat C."/>
            <person name="Huettel B."/>
            <person name="Schneeberger K."/>
        </authorList>
    </citation>
    <scope>NUCLEOTIDE SEQUENCE [LARGE SCALE GENOMIC DNA]</scope>
    <source>
        <strain evidence="3">SolTubOtavaFocal</strain>
        <tissue evidence="3">Leaves</tissue>
    </source>
</reference>
<name>A0ABQ7TRY1_SOLTU</name>
<protein>
    <recommendedName>
        <fullName evidence="2">Retrovirus-related Pol polyprotein from transposon TNT 1-94-like beta-barrel domain-containing protein</fullName>
    </recommendedName>
</protein>
<evidence type="ECO:0000259" key="2">
    <source>
        <dbReference type="Pfam" id="PF22936"/>
    </source>
</evidence>
<gene>
    <name evidence="3" type="ORF">KY290_036187</name>
</gene>
<feature type="domain" description="Retrovirus-related Pol polyprotein from transposon TNT 1-94-like beta-barrel" evidence="2">
    <location>
        <begin position="257"/>
        <end position="334"/>
    </location>
</feature>
<evidence type="ECO:0000256" key="1">
    <source>
        <dbReference type="SAM" id="MobiDB-lite"/>
    </source>
</evidence>